<dbReference type="SMART" id="SM00567">
    <property type="entry name" value="EZ_HEAT"/>
    <property type="match status" value="6"/>
</dbReference>
<gene>
    <name evidence="1" type="ORF">SE18_15190</name>
</gene>
<evidence type="ECO:0000313" key="1">
    <source>
        <dbReference type="EMBL" id="KPL86195.1"/>
    </source>
</evidence>
<dbReference type="EMBL" id="LGKP01000022">
    <property type="protein sequence ID" value="KPL86195.1"/>
    <property type="molecule type" value="Genomic_DNA"/>
</dbReference>
<reference evidence="1 2" key="1">
    <citation type="submission" date="2015-07" db="EMBL/GenBank/DDBJ databases">
        <title>Whole genome sequence of Herpetosiphon geysericola DSM 7119.</title>
        <authorList>
            <person name="Hemp J."/>
            <person name="Ward L.M."/>
            <person name="Pace L.A."/>
            <person name="Fischer W.W."/>
        </authorList>
    </citation>
    <scope>NUCLEOTIDE SEQUENCE [LARGE SCALE GENOMIC DNA]</scope>
    <source>
        <strain evidence="1 2">DSM 7119</strain>
    </source>
</reference>
<dbReference type="InterPro" id="IPR016024">
    <property type="entry name" value="ARM-type_fold"/>
</dbReference>
<dbReference type="InterPro" id="IPR004155">
    <property type="entry name" value="PBS_lyase_HEAT"/>
</dbReference>
<dbReference type="RefSeq" id="WP_054535304.1">
    <property type="nucleotide sequence ID" value="NZ_LGKP01000022.1"/>
</dbReference>
<organism evidence="1 2">
    <name type="scientific">Herpetosiphon geysericola</name>
    <dbReference type="NCBI Taxonomy" id="70996"/>
    <lineage>
        <taxon>Bacteria</taxon>
        <taxon>Bacillati</taxon>
        <taxon>Chloroflexota</taxon>
        <taxon>Chloroflexia</taxon>
        <taxon>Herpetosiphonales</taxon>
        <taxon>Herpetosiphonaceae</taxon>
        <taxon>Herpetosiphon</taxon>
    </lineage>
</organism>
<dbReference type="OrthoDB" id="134778at2"/>
<sequence>MAIAPFDRLLLPRLRRAQRQRSYARYVQARWAERFPARVLPTIGSLVLQLSPIPATGQHANLWQALERDHRIRLVGSLGSGRSLVLINMLLHWCATQERLPGLFPILLHVPSATESPDATLARTLAEAGFANDRLGIERGLASGKWMLLLDDLEEAQPHIAEHWRNWLFDLTERYPALSVVATDHSSNPNWDCWQTWQVQTPDALILEQWLRHLLPNEEPALLLPPLLNDGRGRLVAERFADVAILAATYPTHGFSANRVRMYAAAVDRALRPVAGGDLPKVRTALAGLGYAWLQGEQIKSVYWLQPSLVALNGLVQVDQRGLVRFRSPLFALFCAALHLAAHHAWHDFDLDNPLWHELLPLTAGLLADPAPLYNAIRGTSPLTSERVVLLGRCLREHHVPIAGWSAAIIRALVHVARHELAYSEQIWRLIESMESVVSATLAEQLSNGPEGEAWALNVVRSMPSHLALNYLLDMLSDSRLSYATRQSAAQQLFAMHDPELTPRLISLAQRQHDDWGQLLVNYLLAHNSHTGRTYLQDQLHAGRIIFYLHCEPNGARFVVATASALLDDHDLDQQVHLHASLALQGCATERTAPALLNACTAASAPLRAAARQALLQATPSLAVRALGRLVLGDDVHWTARYEALHELMRFERSGANPLLLRVVTSQLPLAARLEAAQTIMQRQNETSERLIRLLEQPQLGNALRSGIIYRSDPQTQPLLLPRLLSLACDKTAFMVRAAAISTLANLKNDEAQAVLAGIVEHERHDLQALLAAIVGLGTRHDESGIWALRTIIIGDLPQQLELAWQQELPMGYLHEAPQQWPVASFSPALQWRWAEALAVGNTSADPPTSLAELVGHEVHNVRSAAAQALSNIGGSAARSVLYEALTGNPDRYSLTVAPVVAAQLANCDAEYELAQTVGTGQPLLRWVAANTLSQQAQPKPSLHQMLINNQLDPQTRSAMLTALSGDNHLAPLLETMIVDDHTPLSLRVDAVHSFHKLHMAHSEGLMLALLTSNHAEPALHVAALDCLVAPVSEASLNMVRQILRDPRPIVEVAAAALRCLGRVADRESIALFLRYAQHDSPSLAIPAMDGLRFLQEPTAIALLNRLAQAGGKSTRIRLHALRVLLELEGAIHLGLVRELAKSGSIGTRLLALEILLAAAKTPLDTLEFLRPHNPLPLRLRVAQALAEADDEATLQHLAELLHNDREALAIRSLALSSLCQARYIPVLGDVEALAADQTTPLMLRRRAIAGLRAWRNEPTTMLSLSQLAESADPASSAWALAILLDLPLLQEAA</sequence>
<proteinExistence type="predicted"/>
<protein>
    <submittedName>
        <fullName evidence="1">Uncharacterized protein</fullName>
    </submittedName>
</protein>
<accession>A0A0P6XSY1</accession>
<dbReference type="Gene3D" id="1.25.10.10">
    <property type="entry name" value="Leucine-rich Repeat Variant"/>
    <property type="match status" value="3"/>
</dbReference>
<dbReference type="SUPFAM" id="SSF48371">
    <property type="entry name" value="ARM repeat"/>
    <property type="match status" value="1"/>
</dbReference>
<name>A0A0P6XSY1_9CHLR</name>
<dbReference type="Proteomes" id="UP000050277">
    <property type="component" value="Unassembled WGS sequence"/>
</dbReference>
<dbReference type="STRING" id="70996.SE18_15190"/>
<dbReference type="InterPro" id="IPR011989">
    <property type="entry name" value="ARM-like"/>
</dbReference>
<evidence type="ECO:0000313" key="2">
    <source>
        <dbReference type="Proteomes" id="UP000050277"/>
    </source>
</evidence>
<dbReference type="Pfam" id="PF13646">
    <property type="entry name" value="HEAT_2"/>
    <property type="match status" value="1"/>
</dbReference>
<keyword evidence="2" id="KW-1185">Reference proteome</keyword>
<comment type="caution">
    <text evidence="1">The sequence shown here is derived from an EMBL/GenBank/DDBJ whole genome shotgun (WGS) entry which is preliminary data.</text>
</comment>